<accession>X1KD53</accession>
<dbReference type="AlphaFoldDB" id="X1KD53"/>
<reference evidence="1" key="1">
    <citation type="journal article" date="2014" name="Front. Microbiol.">
        <title>High frequency of phylogenetically diverse reductive dehalogenase-homologous genes in deep subseafloor sedimentary metagenomes.</title>
        <authorList>
            <person name="Kawai M."/>
            <person name="Futagami T."/>
            <person name="Toyoda A."/>
            <person name="Takaki Y."/>
            <person name="Nishi S."/>
            <person name="Hori S."/>
            <person name="Arai W."/>
            <person name="Tsubouchi T."/>
            <person name="Morono Y."/>
            <person name="Uchiyama I."/>
            <person name="Ito T."/>
            <person name="Fujiyama A."/>
            <person name="Inagaki F."/>
            <person name="Takami H."/>
        </authorList>
    </citation>
    <scope>NUCLEOTIDE SEQUENCE</scope>
    <source>
        <strain evidence="1">Expedition CK06-06</strain>
    </source>
</reference>
<comment type="caution">
    <text evidence="1">The sequence shown here is derived from an EMBL/GenBank/DDBJ whole genome shotgun (WGS) entry which is preliminary data.</text>
</comment>
<name>X1KD53_9ZZZZ</name>
<organism evidence="1">
    <name type="scientific">marine sediment metagenome</name>
    <dbReference type="NCBI Taxonomy" id="412755"/>
    <lineage>
        <taxon>unclassified sequences</taxon>
        <taxon>metagenomes</taxon>
        <taxon>ecological metagenomes</taxon>
    </lineage>
</organism>
<protein>
    <submittedName>
        <fullName evidence="1">Uncharacterized protein</fullName>
    </submittedName>
</protein>
<sequence>MSKVTLKVDLEFEELKKVISRLSEDEKEALFFELNPAWGKALEKMEKEAIREDEEGKTVNLEDI</sequence>
<dbReference type="EMBL" id="BARV01005901">
    <property type="protein sequence ID" value="GAI04947.1"/>
    <property type="molecule type" value="Genomic_DNA"/>
</dbReference>
<proteinExistence type="predicted"/>
<gene>
    <name evidence="1" type="ORF">S06H3_12009</name>
</gene>
<evidence type="ECO:0000313" key="1">
    <source>
        <dbReference type="EMBL" id="GAI04947.1"/>
    </source>
</evidence>